<dbReference type="Gene3D" id="1.10.10.10">
    <property type="entry name" value="Winged helix-like DNA-binding domain superfamily/Winged helix DNA-binding domain"/>
    <property type="match status" value="1"/>
</dbReference>
<evidence type="ECO:0000313" key="2">
    <source>
        <dbReference type="EMBL" id="WTZ14454.1"/>
    </source>
</evidence>
<proteinExistence type="predicted"/>
<keyword evidence="2" id="KW-0489">Methyltransferase</keyword>
<evidence type="ECO:0000313" key="1">
    <source>
        <dbReference type="EMBL" id="WTZ06633.1"/>
    </source>
</evidence>
<dbReference type="InterPro" id="IPR036388">
    <property type="entry name" value="WH-like_DNA-bd_sf"/>
</dbReference>
<keyword evidence="2" id="KW-0808">Transferase</keyword>
<dbReference type="GO" id="GO:0008168">
    <property type="term" value="F:methyltransferase activity"/>
    <property type="evidence" value="ECO:0007669"/>
    <property type="project" value="UniProtKB-KW"/>
</dbReference>
<dbReference type="InterPro" id="IPR029063">
    <property type="entry name" value="SAM-dependent_MTases_sf"/>
</dbReference>
<name>A0AAU3I9A4_9ACTN</name>
<gene>
    <name evidence="1" type="ORF">OG699_00440</name>
    <name evidence="2" type="ORF">OG699_44825</name>
</gene>
<reference evidence="2" key="1">
    <citation type="submission" date="2022-10" db="EMBL/GenBank/DDBJ databases">
        <title>The complete genomes of actinobacterial strains from the NBC collection.</title>
        <authorList>
            <person name="Joergensen T.S."/>
            <person name="Alvarez Arevalo M."/>
            <person name="Sterndorff E.B."/>
            <person name="Faurdal D."/>
            <person name="Vuksanovic O."/>
            <person name="Mourched A.-S."/>
            <person name="Charusanti P."/>
            <person name="Shaw S."/>
            <person name="Blin K."/>
            <person name="Weber T."/>
        </authorList>
    </citation>
    <scope>NUCLEOTIDE SEQUENCE</scope>
    <source>
        <strain evidence="2">NBC_01393</strain>
    </source>
</reference>
<organism evidence="2">
    <name type="scientific">Streptomyces sp. NBC_01393</name>
    <dbReference type="NCBI Taxonomy" id="2903851"/>
    <lineage>
        <taxon>Bacteria</taxon>
        <taxon>Bacillati</taxon>
        <taxon>Actinomycetota</taxon>
        <taxon>Actinomycetes</taxon>
        <taxon>Kitasatosporales</taxon>
        <taxon>Streptomycetaceae</taxon>
        <taxon>Streptomyces</taxon>
    </lineage>
</organism>
<dbReference type="EMBL" id="CP109546">
    <property type="protein sequence ID" value="WTZ06633.1"/>
    <property type="molecule type" value="Genomic_DNA"/>
</dbReference>
<dbReference type="GO" id="GO:0032259">
    <property type="term" value="P:methylation"/>
    <property type="evidence" value="ECO:0007669"/>
    <property type="project" value="UniProtKB-KW"/>
</dbReference>
<dbReference type="EMBL" id="CP109546">
    <property type="protein sequence ID" value="WTZ14454.1"/>
    <property type="molecule type" value="Genomic_DNA"/>
</dbReference>
<dbReference type="Gene3D" id="3.40.50.150">
    <property type="entry name" value="Vaccinia Virus protein VP39"/>
    <property type="match status" value="1"/>
</dbReference>
<protein>
    <submittedName>
        <fullName evidence="2">SAM-dependent methyltransferase</fullName>
    </submittedName>
</protein>
<dbReference type="SUPFAM" id="SSF53335">
    <property type="entry name" value="S-adenosyl-L-methionine-dependent methyltransferases"/>
    <property type="match status" value="1"/>
</dbReference>
<accession>A0AAU3I9A4</accession>
<sequence length="356" mass="38162">MTAVQDHTSVLATPADWEGSAPAPVGVDQAFNGYVAATVVNALDRLGIWDRLAADPLLDLRVVAAESGPAVRERVLRELVRAAATCGWLRLQDDGGTALLTSAGQEIVRMRGYFTWGVGGYNDVFGQAHRIASGEAAFGTDVLRDEAMVALGSGQNDRSFMAGTLDEVLSGVDFSVLADLGSGISARVSRVVGDRPGTRGLGLDISGPATELGHRTIAEAGLASRVRAIRTDVLDVCHRDAHRAELAEVDTVMSFFLLHDLLADPSTRHLTFPRLREAFPAARTFVLADTMLRPDAENSTTLPVFSLGFELAHALMGVPLHTKETYEELFAAAGLVPRRIVPFGTPHSWLYVLEAH</sequence>
<dbReference type="AlphaFoldDB" id="A0AAU3I9A4"/>